<name>A0A024E6E0_9PSED</name>
<accession>A0A024E6E0</accession>
<dbReference type="Proteomes" id="UP000026913">
    <property type="component" value="Chromosome"/>
</dbReference>
<organism evidence="1 2">
    <name type="scientific">Pseudomonas mandelii JR-1</name>
    <dbReference type="NCBI Taxonomy" id="1147786"/>
    <lineage>
        <taxon>Bacteria</taxon>
        <taxon>Pseudomonadati</taxon>
        <taxon>Pseudomonadota</taxon>
        <taxon>Gammaproteobacteria</taxon>
        <taxon>Pseudomonadales</taxon>
        <taxon>Pseudomonadaceae</taxon>
        <taxon>Pseudomonas</taxon>
    </lineage>
</organism>
<proteinExistence type="predicted"/>
<protein>
    <submittedName>
        <fullName evidence="1">Uncharacterized protein</fullName>
    </submittedName>
</protein>
<reference evidence="1 2" key="1">
    <citation type="journal article" date="2012" name="J. Bacteriol.">
        <title>Genome sequence of cold-adapted Pseudomonas mandelii strain JR-1.</title>
        <authorList>
            <person name="Jang S.H."/>
            <person name="Kim J."/>
            <person name="Kim J."/>
            <person name="Hong S."/>
            <person name="Lee C."/>
        </authorList>
    </citation>
    <scope>NUCLEOTIDE SEQUENCE [LARGE SCALE GENOMIC DNA]</scope>
    <source>
        <strain evidence="1 2">JR-1</strain>
    </source>
</reference>
<dbReference type="HOGENOM" id="CLU_2993304_0_0_6"/>
<dbReference type="EMBL" id="CP005960">
    <property type="protein sequence ID" value="AHZ68499.1"/>
    <property type="molecule type" value="Genomic_DNA"/>
</dbReference>
<evidence type="ECO:0000313" key="2">
    <source>
        <dbReference type="Proteomes" id="UP000026913"/>
    </source>
</evidence>
<dbReference type="AlphaFoldDB" id="A0A024E6E0"/>
<evidence type="ECO:0000313" key="1">
    <source>
        <dbReference type="EMBL" id="AHZ68499.1"/>
    </source>
</evidence>
<sequence length="57" mass="6264">MGAFADLNCHEKNRHAWIRGGGFFVSGPGDFWWGDNCLRGQASLLQVGTMPQLDANL</sequence>
<gene>
    <name evidence="1" type="ORF">OU5_1420</name>
</gene>
<dbReference type="KEGG" id="pman:OU5_1420"/>